<name>A0AAD6UEH2_9AGAR</name>
<proteinExistence type="predicted"/>
<organism evidence="1 2">
    <name type="scientific">Mycena belliarum</name>
    <dbReference type="NCBI Taxonomy" id="1033014"/>
    <lineage>
        <taxon>Eukaryota</taxon>
        <taxon>Fungi</taxon>
        <taxon>Dikarya</taxon>
        <taxon>Basidiomycota</taxon>
        <taxon>Agaricomycotina</taxon>
        <taxon>Agaricomycetes</taxon>
        <taxon>Agaricomycetidae</taxon>
        <taxon>Agaricales</taxon>
        <taxon>Marasmiineae</taxon>
        <taxon>Mycenaceae</taxon>
        <taxon>Mycena</taxon>
    </lineage>
</organism>
<evidence type="ECO:0000313" key="1">
    <source>
        <dbReference type="EMBL" id="KAJ7100615.1"/>
    </source>
</evidence>
<comment type="caution">
    <text evidence="1">The sequence shown here is derived from an EMBL/GenBank/DDBJ whole genome shotgun (WGS) entry which is preliminary data.</text>
</comment>
<protein>
    <submittedName>
        <fullName evidence="1">Uncharacterized protein</fullName>
    </submittedName>
</protein>
<dbReference type="AlphaFoldDB" id="A0AAD6UEH2"/>
<reference evidence="1" key="1">
    <citation type="submission" date="2023-03" db="EMBL/GenBank/DDBJ databases">
        <title>Massive genome expansion in bonnet fungi (Mycena s.s.) driven by repeated elements and novel gene families across ecological guilds.</title>
        <authorList>
            <consortium name="Lawrence Berkeley National Laboratory"/>
            <person name="Harder C.B."/>
            <person name="Miyauchi S."/>
            <person name="Viragh M."/>
            <person name="Kuo A."/>
            <person name="Thoen E."/>
            <person name="Andreopoulos B."/>
            <person name="Lu D."/>
            <person name="Skrede I."/>
            <person name="Drula E."/>
            <person name="Henrissat B."/>
            <person name="Morin E."/>
            <person name="Kohler A."/>
            <person name="Barry K."/>
            <person name="LaButti K."/>
            <person name="Morin E."/>
            <person name="Salamov A."/>
            <person name="Lipzen A."/>
            <person name="Mereny Z."/>
            <person name="Hegedus B."/>
            <person name="Baldrian P."/>
            <person name="Stursova M."/>
            <person name="Weitz H."/>
            <person name="Taylor A."/>
            <person name="Grigoriev I.V."/>
            <person name="Nagy L.G."/>
            <person name="Martin F."/>
            <person name="Kauserud H."/>
        </authorList>
    </citation>
    <scope>NUCLEOTIDE SEQUENCE</scope>
    <source>
        <strain evidence="1">CBHHK173m</strain>
    </source>
</reference>
<sequence>MPNSYLEQLWSRYHASPEPGMASLYRTCSAITKHVLQPSHIILSGGGFTLLPDLTDPLPYVISGMNSVLRLAAQEHGLRGIPSIGTLELDVLTNTGLHLCSTQNQVVRSWVILIDRLAAAMRDINYLCVGDPLHLSRHPWTSRIPSVLASLPPSLRVKLPAEFLCTHGIMVLPRTANVSPASVQTGTVMPRVASPPLRASAAPPSSAVSLETLADRVKSIAGTALLHSSHIVDDDAQRLIGRFALGSRVFNSLETMVRDLQSELNGPLSSSPDRTSGFVVDPHGVLLQILRGSSSIDELSVAWTAIGQRMTRALNRLGDYQSKHTQQQKSGVHIPAPEALPQPPFNSRYTTPAPAPHRPPGLCFTNEPKPVNALEDGVEARTVKDTPQTSRLGAAAHRPAVEAALEGRERVGVINKKLASVSISRPTLLSQSSVPAERAAFTKAVELKRRDKIHRHTLIPALGKVRTSDRASGRHCLLLQVACSSRHSPALVSKEGPVQIGGPRRGP</sequence>
<gene>
    <name evidence="1" type="ORF">B0H15DRAFT_816699</name>
</gene>
<evidence type="ECO:0000313" key="2">
    <source>
        <dbReference type="Proteomes" id="UP001222325"/>
    </source>
</evidence>
<dbReference type="EMBL" id="JARJCN010000005">
    <property type="protein sequence ID" value="KAJ7100615.1"/>
    <property type="molecule type" value="Genomic_DNA"/>
</dbReference>
<dbReference type="Proteomes" id="UP001222325">
    <property type="component" value="Unassembled WGS sequence"/>
</dbReference>
<accession>A0AAD6UEH2</accession>
<keyword evidence="2" id="KW-1185">Reference proteome</keyword>